<dbReference type="InterPro" id="IPR036388">
    <property type="entry name" value="WH-like_DNA-bd_sf"/>
</dbReference>
<dbReference type="InterPro" id="IPR050855">
    <property type="entry name" value="NDM-1-like"/>
</dbReference>
<accession>A0A1X4NR13</accession>
<dbReference type="InterPro" id="IPR001279">
    <property type="entry name" value="Metallo-B-lactamas"/>
</dbReference>
<sequence length="348" mass="38471">MKDRSTGGIRYPWDTPPEEGEAIEVADGVLWIRLPLPMKLDHVNVYALDDGDGWTVVDTGFASKRGKAIWTRLMEGPLAGKPVTRVIVTHHHPDHVGLAGWLKSEFGAELVTTRTAWLMARMLQMDEQPLPSAETLAFWQGCGMAPAILEKRRSERPFNFADCVAPLPLGYTRIQQGGTITAGGRVWDIHIGNGHAPEHATFWSRDDTLVLGGDQILPSISSNIGVYATEPEADPVADWLESCERLSTLAREDHLVLGGHKLPFTGLPLRLHQLIENHHGALRRLEAHLTTPRTAGDCFAPLFKRHIGDGEYGLALVESMAHCLHLWHEGRATRHMNDAGAWVFQAQG</sequence>
<dbReference type="Proteomes" id="UP000193926">
    <property type="component" value="Unassembled WGS sequence"/>
</dbReference>
<dbReference type="OrthoDB" id="2971563at2"/>
<reference evidence="2 3" key="1">
    <citation type="submission" date="2014-03" db="EMBL/GenBank/DDBJ databases">
        <title>The draft genome sequence of Marivita geojedonensis KCTC 23882.</title>
        <authorList>
            <person name="Lai Q."/>
            <person name="Shao Z."/>
        </authorList>
    </citation>
    <scope>NUCLEOTIDE SEQUENCE [LARGE SCALE GENOMIC DNA]</scope>
    <source>
        <strain evidence="2 3">DPG-138</strain>
    </source>
</reference>
<dbReference type="PANTHER" id="PTHR42951:SF17">
    <property type="entry name" value="METALLO-BETA-LACTAMASE DOMAIN-CONTAINING PROTEIN"/>
    <property type="match status" value="1"/>
</dbReference>
<dbReference type="PANTHER" id="PTHR42951">
    <property type="entry name" value="METALLO-BETA-LACTAMASE DOMAIN-CONTAINING"/>
    <property type="match status" value="1"/>
</dbReference>
<dbReference type="EMBL" id="JFKC01000001">
    <property type="protein sequence ID" value="OSQ53331.1"/>
    <property type="molecule type" value="Genomic_DNA"/>
</dbReference>
<name>A0A1X4NR13_9RHOB</name>
<dbReference type="SUPFAM" id="SSF56281">
    <property type="entry name" value="Metallo-hydrolase/oxidoreductase"/>
    <property type="match status" value="1"/>
</dbReference>
<comment type="caution">
    <text evidence="2">The sequence shown here is derived from an EMBL/GenBank/DDBJ whole genome shotgun (WGS) entry which is preliminary data.</text>
</comment>
<dbReference type="Gene3D" id="3.60.15.10">
    <property type="entry name" value="Ribonuclease Z/Hydroxyacylglutathione hydrolase-like"/>
    <property type="match status" value="1"/>
</dbReference>
<dbReference type="AlphaFoldDB" id="A0A1X4NR13"/>
<keyword evidence="3" id="KW-1185">Reference proteome</keyword>
<dbReference type="Gene3D" id="1.10.10.10">
    <property type="entry name" value="Winged helix-like DNA-binding domain superfamily/Winged helix DNA-binding domain"/>
    <property type="match status" value="1"/>
</dbReference>
<proteinExistence type="predicted"/>
<dbReference type="RefSeq" id="WP_085634997.1">
    <property type="nucleotide sequence ID" value="NZ_JFKC01000001.1"/>
</dbReference>
<dbReference type="InterPro" id="IPR036866">
    <property type="entry name" value="RibonucZ/Hydroxyglut_hydro"/>
</dbReference>
<dbReference type="Pfam" id="PF00753">
    <property type="entry name" value="Lactamase_B"/>
    <property type="match status" value="1"/>
</dbReference>
<dbReference type="STRING" id="1123756.MGEO_01940"/>
<dbReference type="SMART" id="SM00849">
    <property type="entry name" value="Lactamase_B"/>
    <property type="match status" value="1"/>
</dbReference>
<protein>
    <submittedName>
        <fullName evidence="2">Metallo-beta-lactamase</fullName>
    </submittedName>
</protein>
<evidence type="ECO:0000313" key="3">
    <source>
        <dbReference type="Proteomes" id="UP000193926"/>
    </source>
</evidence>
<evidence type="ECO:0000313" key="2">
    <source>
        <dbReference type="EMBL" id="OSQ53331.1"/>
    </source>
</evidence>
<evidence type="ECO:0000259" key="1">
    <source>
        <dbReference type="SMART" id="SM00849"/>
    </source>
</evidence>
<organism evidence="2 3">
    <name type="scientific">Marivita geojedonensis</name>
    <dbReference type="NCBI Taxonomy" id="1123756"/>
    <lineage>
        <taxon>Bacteria</taxon>
        <taxon>Pseudomonadati</taxon>
        <taxon>Pseudomonadota</taxon>
        <taxon>Alphaproteobacteria</taxon>
        <taxon>Rhodobacterales</taxon>
        <taxon>Roseobacteraceae</taxon>
        <taxon>Marivita</taxon>
    </lineage>
</organism>
<gene>
    <name evidence="2" type="ORF">MGEO_01940</name>
</gene>
<feature type="domain" description="Metallo-beta-lactamase" evidence="1">
    <location>
        <begin position="42"/>
        <end position="260"/>
    </location>
</feature>